<dbReference type="GeneID" id="94426424"/>
<feature type="coiled-coil region" evidence="1">
    <location>
        <begin position="3"/>
        <end position="41"/>
    </location>
</feature>
<evidence type="ECO:0000256" key="1">
    <source>
        <dbReference type="SAM" id="Coils"/>
    </source>
</evidence>
<feature type="region of interest" description="Disordered" evidence="2">
    <location>
        <begin position="265"/>
        <end position="298"/>
    </location>
</feature>
<dbReference type="AlphaFoldDB" id="A0A2C6KGH1"/>
<keyword evidence="4" id="KW-1185">Reference proteome</keyword>
<evidence type="ECO:0000313" key="4">
    <source>
        <dbReference type="Proteomes" id="UP000221165"/>
    </source>
</evidence>
<feature type="compositionally biased region" description="Polar residues" evidence="2">
    <location>
        <begin position="287"/>
        <end position="297"/>
    </location>
</feature>
<feature type="compositionally biased region" description="Gly residues" evidence="2">
    <location>
        <begin position="273"/>
        <end position="282"/>
    </location>
</feature>
<comment type="caution">
    <text evidence="3">The sequence shown here is derived from an EMBL/GenBank/DDBJ whole genome shotgun (WGS) entry which is preliminary data.</text>
</comment>
<evidence type="ECO:0000256" key="2">
    <source>
        <dbReference type="SAM" id="MobiDB-lite"/>
    </source>
</evidence>
<reference evidence="3 4" key="1">
    <citation type="journal article" date="2017" name="Int. J. Parasitol.">
        <title>The genome of the protozoan parasite Cystoisospora suis and a reverse vaccinology approach to identify vaccine candidates.</title>
        <authorList>
            <person name="Palmieri N."/>
            <person name="Shrestha A."/>
            <person name="Ruttkowski B."/>
            <person name="Beck T."/>
            <person name="Vogl C."/>
            <person name="Tomley F."/>
            <person name="Blake D.P."/>
            <person name="Joachim A."/>
        </authorList>
    </citation>
    <scope>NUCLEOTIDE SEQUENCE [LARGE SCALE GENOMIC DNA]</scope>
    <source>
        <strain evidence="3 4">Wien I</strain>
    </source>
</reference>
<dbReference type="InterPro" id="IPR005024">
    <property type="entry name" value="Snf7_fam"/>
</dbReference>
<gene>
    <name evidence="3" type="ORF">CSUI_003015</name>
</gene>
<evidence type="ECO:0000313" key="3">
    <source>
        <dbReference type="EMBL" id="PHJ23131.1"/>
    </source>
</evidence>
<dbReference type="PANTHER" id="PTHR10476">
    <property type="entry name" value="CHARGED MULTIVESICULAR BODY PROTEIN"/>
    <property type="match status" value="1"/>
</dbReference>
<protein>
    <submittedName>
        <fullName evidence="3">Snf7 family protein</fullName>
    </submittedName>
</protein>
<name>A0A2C6KGH1_9APIC</name>
<dbReference type="Gene3D" id="6.10.140.1230">
    <property type="match status" value="1"/>
</dbReference>
<dbReference type="Proteomes" id="UP000221165">
    <property type="component" value="Unassembled WGS sequence"/>
</dbReference>
<keyword evidence="1" id="KW-0175">Coiled coil</keyword>
<proteinExistence type="predicted"/>
<organism evidence="3 4">
    <name type="scientific">Cystoisospora suis</name>
    <dbReference type="NCBI Taxonomy" id="483139"/>
    <lineage>
        <taxon>Eukaryota</taxon>
        <taxon>Sar</taxon>
        <taxon>Alveolata</taxon>
        <taxon>Apicomplexa</taxon>
        <taxon>Conoidasida</taxon>
        <taxon>Coccidia</taxon>
        <taxon>Eucoccidiorida</taxon>
        <taxon>Eimeriorina</taxon>
        <taxon>Sarcocystidae</taxon>
        <taxon>Cystoisospora</taxon>
    </lineage>
</organism>
<dbReference type="GO" id="GO:0007034">
    <property type="term" value="P:vacuolar transport"/>
    <property type="evidence" value="ECO:0007669"/>
    <property type="project" value="InterPro"/>
</dbReference>
<dbReference type="VEuPathDB" id="ToxoDB:CSUI_003015"/>
<dbReference type="EMBL" id="MIGC01001281">
    <property type="protein sequence ID" value="PHJ23131.1"/>
    <property type="molecule type" value="Genomic_DNA"/>
</dbReference>
<dbReference type="OrthoDB" id="1532798at2759"/>
<sequence>MGAAESKEKLDEAVRENRRSINRSIRELDREALSLNRLEQQLLTQIKNQAFVQPESLQRVHAKQIVRVRRRRTALLACKSQLLGARLQLQQMQSMQQLQQHLHSSAQVLMKVNKSLNLPQLHTVMADFTHESQRLGLLEEMMTDVIDDAMADPAEEEEEEEIISQVLHSTSADLSYRVSEKHHRVEGATIGSKATVHSATRQDFLVPATAGPIDGGGCQQQQQQQGVQPYQGSLLVTPPQNGLSYSSGQEKIPVAAGGGRTAVGVGGERERGGGGGGAGATGGLYSSMLTGPGTSDNRFQEMERHIEQRLLDLRR</sequence>
<dbReference type="RefSeq" id="XP_067924808.1">
    <property type="nucleotide sequence ID" value="XM_068063213.1"/>
</dbReference>
<accession>A0A2C6KGH1</accession>
<dbReference type="Pfam" id="PF03357">
    <property type="entry name" value="Snf7"/>
    <property type="match status" value="1"/>
</dbReference>